<sequence>MIEIQNTQECFVQLWRRLERTRRLFGGQYKRFCIRNVLKSWFGVEATDDFIWEVCHLSEQEGWNELPLPSLYPRNHRELLRAIVAVRTGISFWKINLKALDAAYSIAFPNSTPINVNKKKRI</sequence>
<dbReference type="AlphaFoldDB" id="A0A928BTV5"/>
<organism evidence="1 2">
    <name type="scientific">Xylanibacter ruminicola</name>
    <name type="common">Prevotella ruminicola</name>
    <dbReference type="NCBI Taxonomy" id="839"/>
    <lineage>
        <taxon>Bacteria</taxon>
        <taxon>Pseudomonadati</taxon>
        <taxon>Bacteroidota</taxon>
        <taxon>Bacteroidia</taxon>
        <taxon>Bacteroidales</taxon>
        <taxon>Prevotellaceae</taxon>
        <taxon>Xylanibacter</taxon>
    </lineage>
</organism>
<reference evidence="1" key="1">
    <citation type="submission" date="2019-04" db="EMBL/GenBank/DDBJ databases">
        <title>Evolution of Biomass-Degrading Anaerobic Consortia Revealed by Metagenomics.</title>
        <authorList>
            <person name="Peng X."/>
        </authorList>
    </citation>
    <scope>NUCLEOTIDE SEQUENCE</scope>
    <source>
        <strain evidence="1">SIG141</strain>
    </source>
</reference>
<proteinExistence type="predicted"/>
<dbReference type="EMBL" id="SUYD01000010">
    <property type="protein sequence ID" value="MBE6266619.1"/>
    <property type="molecule type" value="Genomic_DNA"/>
</dbReference>
<accession>A0A928BTV5</accession>
<gene>
    <name evidence="1" type="ORF">E7102_09130</name>
</gene>
<evidence type="ECO:0000313" key="1">
    <source>
        <dbReference type="EMBL" id="MBE6266619.1"/>
    </source>
</evidence>
<protein>
    <submittedName>
        <fullName evidence="1">Uncharacterized protein</fullName>
    </submittedName>
</protein>
<name>A0A928BTV5_XYLRU</name>
<comment type="caution">
    <text evidence="1">The sequence shown here is derived from an EMBL/GenBank/DDBJ whole genome shotgun (WGS) entry which is preliminary data.</text>
</comment>
<dbReference type="Proteomes" id="UP000763088">
    <property type="component" value="Unassembled WGS sequence"/>
</dbReference>
<evidence type="ECO:0000313" key="2">
    <source>
        <dbReference type="Proteomes" id="UP000763088"/>
    </source>
</evidence>